<dbReference type="Proteomes" id="UP000828390">
    <property type="component" value="Unassembled WGS sequence"/>
</dbReference>
<accession>A0A9D4C9M7</accession>
<reference evidence="1" key="1">
    <citation type="journal article" date="2019" name="bioRxiv">
        <title>The Genome of the Zebra Mussel, Dreissena polymorpha: A Resource for Invasive Species Research.</title>
        <authorList>
            <person name="McCartney M.A."/>
            <person name="Auch B."/>
            <person name="Kono T."/>
            <person name="Mallez S."/>
            <person name="Zhang Y."/>
            <person name="Obille A."/>
            <person name="Becker A."/>
            <person name="Abrahante J.E."/>
            <person name="Garbe J."/>
            <person name="Badalamenti J.P."/>
            <person name="Herman A."/>
            <person name="Mangelson H."/>
            <person name="Liachko I."/>
            <person name="Sullivan S."/>
            <person name="Sone E.D."/>
            <person name="Koren S."/>
            <person name="Silverstein K.A.T."/>
            <person name="Beckman K.B."/>
            <person name="Gohl D.M."/>
        </authorList>
    </citation>
    <scope>NUCLEOTIDE SEQUENCE</scope>
    <source>
        <strain evidence="1">Duluth1</strain>
        <tissue evidence="1">Whole animal</tissue>
    </source>
</reference>
<dbReference type="AlphaFoldDB" id="A0A9D4C9M7"/>
<comment type="caution">
    <text evidence="1">The sequence shown here is derived from an EMBL/GenBank/DDBJ whole genome shotgun (WGS) entry which is preliminary data.</text>
</comment>
<reference evidence="1" key="2">
    <citation type="submission" date="2020-11" db="EMBL/GenBank/DDBJ databases">
        <authorList>
            <person name="McCartney M.A."/>
            <person name="Auch B."/>
            <person name="Kono T."/>
            <person name="Mallez S."/>
            <person name="Becker A."/>
            <person name="Gohl D.M."/>
            <person name="Silverstein K.A.T."/>
            <person name="Koren S."/>
            <person name="Bechman K.B."/>
            <person name="Herman A."/>
            <person name="Abrahante J.E."/>
            <person name="Garbe J."/>
        </authorList>
    </citation>
    <scope>NUCLEOTIDE SEQUENCE</scope>
    <source>
        <strain evidence="1">Duluth1</strain>
        <tissue evidence="1">Whole animal</tissue>
    </source>
</reference>
<evidence type="ECO:0000313" key="2">
    <source>
        <dbReference type="Proteomes" id="UP000828390"/>
    </source>
</evidence>
<sequence length="116" mass="13216">MHVYLMELHILSGEGSRSSFKVKHHIDGHCRDPGRQYSVRSTHWGNSLRDEDDGESGHKGRAVRCRPLAELRPDKNLSCDCQPVHIKEYIVQEPGIHRVKVAVSNIYGTMEKNITL</sequence>
<feature type="non-terminal residue" evidence="1">
    <location>
        <position position="1"/>
    </location>
</feature>
<protein>
    <submittedName>
        <fullName evidence="1">Uncharacterized protein</fullName>
    </submittedName>
</protein>
<dbReference type="EMBL" id="JAIWYP010000013">
    <property type="protein sequence ID" value="KAH3720086.1"/>
    <property type="molecule type" value="Genomic_DNA"/>
</dbReference>
<organism evidence="1 2">
    <name type="scientific">Dreissena polymorpha</name>
    <name type="common">Zebra mussel</name>
    <name type="synonym">Mytilus polymorpha</name>
    <dbReference type="NCBI Taxonomy" id="45954"/>
    <lineage>
        <taxon>Eukaryota</taxon>
        <taxon>Metazoa</taxon>
        <taxon>Spiralia</taxon>
        <taxon>Lophotrochozoa</taxon>
        <taxon>Mollusca</taxon>
        <taxon>Bivalvia</taxon>
        <taxon>Autobranchia</taxon>
        <taxon>Heteroconchia</taxon>
        <taxon>Euheterodonta</taxon>
        <taxon>Imparidentia</taxon>
        <taxon>Neoheterodontei</taxon>
        <taxon>Myida</taxon>
        <taxon>Dreissenoidea</taxon>
        <taxon>Dreissenidae</taxon>
        <taxon>Dreissena</taxon>
    </lineage>
</organism>
<proteinExistence type="predicted"/>
<gene>
    <name evidence="1" type="ORF">DPMN_062979</name>
</gene>
<evidence type="ECO:0000313" key="1">
    <source>
        <dbReference type="EMBL" id="KAH3720086.1"/>
    </source>
</evidence>
<name>A0A9D4C9M7_DREPO</name>
<keyword evidence="2" id="KW-1185">Reference proteome</keyword>